<dbReference type="SUPFAM" id="SSF54637">
    <property type="entry name" value="Thioesterase/thiol ester dehydrase-isomerase"/>
    <property type="match status" value="2"/>
</dbReference>
<reference evidence="10 11" key="1">
    <citation type="submission" date="2011-11" db="EMBL/GenBank/DDBJ databases">
        <title>Complete sequence of Spirochaeta sp. grapes.</title>
        <authorList>
            <consortium name="US DOE Joint Genome Institute"/>
            <person name="Lucas S."/>
            <person name="Han J."/>
            <person name="Lapidus A."/>
            <person name="Cheng J.-F."/>
            <person name="Goodwin L."/>
            <person name="Pitluck S."/>
            <person name="Peters L."/>
            <person name="Ovchinnikova G."/>
            <person name="Munk A.C."/>
            <person name="Detter J.C."/>
            <person name="Han C."/>
            <person name="Tapia R."/>
            <person name="Land M."/>
            <person name="Hauser L."/>
            <person name="Kyrpides N."/>
            <person name="Ivanova N."/>
            <person name="Pagani I."/>
            <person name="Ritalahtilisa K."/>
            <person name="Loeffler F."/>
            <person name="Woyke T."/>
        </authorList>
    </citation>
    <scope>NUCLEOTIDE SEQUENCE [LARGE SCALE GENOMIC DNA]</scope>
    <source>
        <strain evidence="11">ATCC BAA-1885 / DSM 22778 / Grapes</strain>
    </source>
</reference>
<evidence type="ECO:0000256" key="2">
    <source>
        <dbReference type="ARBA" id="ARBA00022516"/>
    </source>
</evidence>
<dbReference type="Gene3D" id="3.10.129.10">
    <property type="entry name" value="Hotdog Thioesterase"/>
    <property type="match status" value="1"/>
</dbReference>
<evidence type="ECO:0000256" key="3">
    <source>
        <dbReference type="ARBA" id="ARBA00022801"/>
    </source>
</evidence>
<dbReference type="InterPro" id="IPR045023">
    <property type="entry name" value="FATA/B"/>
</dbReference>
<keyword evidence="5" id="KW-0809">Transit peptide</keyword>
<dbReference type="PANTHER" id="PTHR31727:SF6">
    <property type="entry name" value="OLEOYL-ACYL CARRIER PROTEIN THIOESTERASE 1, CHLOROPLASTIC"/>
    <property type="match status" value="1"/>
</dbReference>
<keyword evidence="7" id="KW-0275">Fatty acid biosynthesis</keyword>
<evidence type="ECO:0000256" key="6">
    <source>
        <dbReference type="ARBA" id="ARBA00023098"/>
    </source>
</evidence>
<evidence type="ECO:0000256" key="4">
    <source>
        <dbReference type="ARBA" id="ARBA00022832"/>
    </source>
</evidence>
<sequence>MEVSFAAIDQNNVSHSKFMTYSYETDSYYYARLAFYFEIVQEAAGLHAACRGCSIPEMHKEGKTWVITRSQIHIDRYTRWPETISIETWAQKPLRLHLPRVIRGVDEKKEPVFTATTFWAVLDIEHNGRPCRPGVISERIGQPPEELEQYNLDVDLKRRPTYEESGCTTLSVYKPTIQYLDSDSNQHINNISYLNWAMESLPDAFRNRVKVSDIDVSWIRQTFAGDTITVYTGSLDAEAFQSETPVLFHKIVRTEKDLSKTTVWEGMTTWQKRPE</sequence>
<keyword evidence="2" id="KW-0444">Lipid biosynthesis</keyword>
<dbReference type="EMBL" id="CP003155">
    <property type="protein sequence ID" value="AEV29849.1"/>
    <property type="molecule type" value="Genomic_DNA"/>
</dbReference>
<evidence type="ECO:0000256" key="5">
    <source>
        <dbReference type="ARBA" id="ARBA00022946"/>
    </source>
</evidence>
<dbReference type="CDD" id="cd00586">
    <property type="entry name" value="4HBT"/>
    <property type="match status" value="1"/>
</dbReference>
<dbReference type="GO" id="GO:0016297">
    <property type="term" value="F:fatty acyl-[ACP] hydrolase activity"/>
    <property type="evidence" value="ECO:0007669"/>
    <property type="project" value="InterPro"/>
</dbReference>
<evidence type="ECO:0000313" key="10">
    <source>
        <dbReference type="EMBL" id="AEV29849.1"/>
    </source>
</evidence>
<dbReference type="RefSeq" id="WP_014270690.1">
    <property type="nucleotide sequence ID" value="NC_016633.1"/>
</dbReference>
<name>G8QR01_SPHPG</name>
<keyword evidence="11" id="KW-1185">Reference proteome</keyword>
<evidence type="ECO:0000259" key="9">
    <source>
        <dbReference type="Pfam" id="PF20791"/>
    </source>
</evidence>
<dbReference type="Proteomes" id="UP000005632">
    <property type="component" value="Chromosome"/>
</dbReference>
<dbReference type="InterPro" id="IPR049427">
    <property type="entry name" value="Acyl-ACP_TE_C"/>
</dbReference>
<evidence type="ECO:0000256" key="1">
    <source>
        <dbReference type="ARBA" id="ARBA00006500"/>
    </source>
</evidence>
<protein>
    <submittedName>
        <fullName evidence="10">Acyl-ACP thioesterase</fullName>
    </submittedName>
</protein>
<proteinExistence type="inferred from homology"/>
<dbReference type="Pfam" id="PF01643">
    <property type="entry name" value="Acyl-ACP_TE"/>
    <property type="match status" value="1"/>
</dbReference>
<dbReference type="AlphaFoldDB" id="G8QR01"/>
<dbReference type="InterPro" id="IPR002864">
    <property type="entry name" value="Acyl-ACP_thioesterase_NHD"/>
</dbReference>
<dbReference type="InterPro" id="IPR029069">
    <property type="entry name" value="HotDog_dom_sf"/>
</dbReference>
<dbReference type="eggNOG" id="COG3884">
    <property type="taxonomic scope" value="Bacteria"/>
</dbReference>
<feature type="domain" description="Acyl-ACP thioesterase N-terminal hotdog" evidence="8">
    <location>
        <begin position="13"/>
        <end position="126"/>
    </location>
</feature>
<accession>G8QR01</accession>
<evidence type="ECO:0000259" key="8">
    <source>
        <dbReference type="Pfam" id="PF01643"/>
    </source>
</evidence>
<dbReference type="KEGG" id="sgp:SpiGrapes_2062"/>
<organism evidence="10 11">
    <name type="scientific">Sphaerochaeta pleomorpha (strain ATCC BAA-1885 / DSM 22778 / Grapes)</name>
    <dbReference type="NCBI Taxonomy" id="158190"/>
    <lineage>
        <taxon>Bacteria</taxon>
        <taxon>Pseudomonadati</taxon>
        <taxon>Spirochaetota</taxon>
        <taxon>Spirochaetia</taxon>
        <taxon>Spirochaetales</taxon>
        <taxon>Sphaerochaetaceae</taxon>
        <taxon>Sphaerochaeta</taxon>
    </lineage>
</organism>
<evidence type="ECO:0000313" key="11">
    <source>
        <dbReference type="Proteomes" id="UP000005632"/>
    </source>
</evidence>
<keyword evidence="4" id="KW-0276">Fatty acid metabolism</keyword>
<dbReference type="PANTHER" id="PTHR31727">
    <property type="entry name" value="OLEOYL-ACYL CARRIER PROTEIN THIOESTERASE 1, CHLOROPLASTIC"/>
    <property type="match status" value="1"/>
</dbReference>
<dbReference type="HOGENOM" id="CLU_045466_2_0_12"/>
<dbReference type="Pfam" id="PF20791">
    <property type="entry name" value="Acyl-ACP_TE_C"/>
    <property type="match status" value="1"/>
</dbReference>
<comment type="similarity">
    <text evidence="1">Belongs to the acyl-ACP thioesterase family.</text>
</comment>
<gene>
    <name evidence="10" type="ordered locus">SpiGrapes_2062</name>
</gene>
<dbReference type="GO" id="GO:0000036">
    <property type="term" value="F:acyl carrier activity"/>
    <property type="evidence" value="ECO:0007669"/>
    <property type="project" value="TreeGrafter"/>
</dbReference>
<evidence type="ECO:0000256" key="7">
    <source>
        <dbReference type="ARBA" id="ARBA00023160"/>
    </source>
</evidence>
<feature type="domain" description="Acyl-ACP thioesterase-like C-terminal" evidence="9">
    <location>
        <begin position="176"/>
        <end position="254"/>
    </location>
</feature>
<keyword evidence="3" id="KW-0378">Hydrolase</keyword>
<dbReference type="STRING" id="158190.SpiGrapes_2062"/>
<dbReference type="OrthoDB" id="9801517at2"/>
<keyword evidence="6" id="KW-0443">Lipid metabolism</keyword>